<feature type="region of interest" description="Disordered" evidence="6">
    <location>
        <begin position="310"/>
        <end position="331"/>
    </location>
</feature>
<evidence type="ECO:0000259" key="8">
    <source>
        <dbReference type="Pfam" id="PF00520"/>
    </source>
</evidence>
<feature type="domain" description="Ion transport" evidence="8">
    <location>
        <begin position="33"/>
        <end position="202"/>
    </location>
</feature>
<evidence type="ECO:0000313" key="10">
    <source>
        <dbReference type="Proteomes" id="UP000233469"/>
    </source>
</evidence>
<feature type="compositionally biased region" description="Acidic residues" evidence="6">
    <location>
        <begin position="254"/>
        <end position="265"/>
    </location>
</feature>
<dbReference type="PANTHER" id="PTHR10582:SF2">
    <property type="entry name" value="INACTIVE"/>
    <property type="match status" value="1"/>
</dbReference>
<keyword evidence="2 7" id="KW-0812">Transmembrane</keyword>
<dbReference type="Pfam" id="PF00520">
    <property type="entry name" value="Ion_trans"/>
    <property type="match status" value="1"/>
</dbReference>
<organism evidence="9 10">
    <name type="scientific">Rhizophagus irregularis</name>
    <dbReference type="NCBI Taxonomy" id="588596"/>
    <lineage>
        <taxon>Eukaryota</taxon>
        <taxon>Fungi</taxon>
        <taxon>Fungi incertae sedis</taxon>
        <taxon>Mucoromycota</taxon>
        <taxon>Glomeromycotina</taxon>
        <taxon>Glomeromycetes</taxon>
        <taxon>Glomerales</taxon>
        <taxon>Glomeraceae</taxon>
        <taxon>Rhizophagus</taxon>
    </lineage>
</organism>
<evidence type="ECO:0000256" key="3">
    <source>
        <dbReference type="ARBA" id="ARBA00022737"/>
    </source>
</evidence>
<evidence type="ECO:0000313" key="9">
    <source>
        <dbReference type="EMBL" id="PKK62272.1"/>
    </source>
</evidence>
<dbReference type="AlphaFoldDB" id="A0A2N1MKX1"/>
<protein>
    <recommendedName>
        <fullName evidence="8">Ion transport domain-containing protein</fullName>
    </recommendedName>
</protein>
<keyword evidence="3" id="KW-0677">Repeat</keyword>
<proteinExistence type="predicted"/>
<dbReference type="VEuPathDB" id="FungiDB:FUN_016328"/>
<evidence type="ECO:0000256" key="1">
    <source>
        <dbReference type="ARBA" id="ARBA00004141"/>
    </source>
</evidence>
<dbReference type="VEuPathDB" id="FungiDB:RhiirA1_445770"/>
<feature type="transmembrane region" description="Helical" evidence="7">
    <location>
        <begin position="73"/>
        <end position="95"/>
    </location>
</feature>
<dbReference type="GO" id="GO:0005216">
    <property type="term" value="F:monoatomic ion channel activity"/>
    <property type="evidence" value="ECO:0007669"/>
    <property type="project" value="InterPro"/>
</dbReference>
<feature type="transmembrane region" description="Helical" evidence="7">
    <location>
        <begin position="33"/>
        <end position="53"/>
    </location>
</feature>
<evidence type="ECO:0000256" key="4">
    <source>
        <dbReference type="ARBA" id="ARBA00022989"/>
    </source>
</evidence>
<evidence type="ECO:0000256" key="7">
    <source>
        <dbReference type="SAM" id="Phobius"/>
    </source>
</evidence>
<evidence type="ECO:0000256" key="2">
    <source>
        <dbReference type="ARBA" id="ARBA00022692"/>
    </source>
</evidence>
<dbReference type="InterPro" id="IPR024862">
    <property type="entry name" value="TRPV"/>
</dbReference>
<keyword evidence="4 7" id="KW-1133">Transmembrane helix</keyword>
<keyword evidence="5 7" id="KW-0472">Membrane</keyword>
<feature type="compositionally biased region" description="Basic and acidic residues" evidence="6">
    <location>
        <begin position="241"/>
        <end position="253"/>
    </location>
</feature>
<dbReference type="Proteomes" id="UP000233469">
    <property type="component" value="Unassembled WGS sequence"/>
</dbReference>
<dbReference type="VEuPathDB" id="FungiDB:RhiirFUN_013082"/>
<evidence type="ECO:0000256" key="6">
    <source>
        <dbReference type="SAM" id="MobiDB-lite"/>
    </source>
</evidence>
<name>A0A2N1MKX1_9GLOM</name>
<feature type="transmembrane region" description="Helical" evidence="7">
    <location>
        <begin position="172"/>
        <end position="197"/>
    </location>
</feature>
<sequence>MASLSLYIGFKVVLDFDEESQEQIEEIIRDVRIYTIFNSFAILVMWLELFLLLRYFEKSGAYIYIIVNIFKQIIPFLIFILMVVLGFGHAMFVLLNNTESIGIKPDGSSFQITPTDSNTSEPLPYKVEQVIDVNSISDNYYTNFIKSVESVFFWTSGRWDQLEQWNFWPVDVYSIIGSILLVTILQNMLIAIMTGAYDDAKEIGRHAVLEYRAELIEDYETIEKPLGKWLRKSEKARKNHENFLSKDDDKNPWDDDDDNDDDDNEGGGYHYQDLSYYYSTETDSIASPSKEQETPLSLYWFVDENDNKEKLSKSKSSSKSTNIIQNNDDDDEETRLLKEKIISMKKEFSGKLNSMEETIKNLISTIQNQNII</sequence>
<dbReference type="GO" id="GO:0005886">
    <property type="term" value="C:plasma membrane"/>
    <property type="evidence" value="ECO:0007669"/>
    <property type="project" value="TreeGrafter"/>
</dbReference>
<gene>
    <name evidence="9" type="ORF">RhiirC2_855787</name>
</gene>
<accession>A0A2N1MKX1</accession>
<comment type="caution">
    <text evidence="9">The sequence shown here is derived from an EMBL/GenBank/DDBJ whole genome shotgun (WGS) entry which is preliminary data.</text>
</comment>
<reference evidence="9 10" key="1">
    <citation type="submission" date="2016-04" db="EMBL/GenBank/DDBJ databases">
        <title>Genome analyses suggest a sexual origin of heterokaryosis in a supposedly ancient asexual fungus.</title>
        <authorList>
            <person name="Ropars J."/>
            <person name="Sedzielewska K."/>
            <person name="Noel J."/>
            <person name="Charron P."/>
            <person name="Farinelli L."/>
            <person name="Marton T."/>
            <person name="Kruger M."/>
            <person name="Pelin A."/>
            <person name="Brachmann A."/>
            <person name="Corradi N."/>
        </authorList>
    </citation>
    <scope>NUCLEOTIDE SEQUENCE [LARGE SCALE GENOMIC DNA]</scope>
    <source>
        <strain evidence="9 10">C2</strain>
    </source>
</reference>
<comment type="subcellular location">
    <subcellularLocation>
        <location evidence="1">Membrane</location>
        <topology evidence="1">Multi-pass membrane protein</topology>
    </subcellularLocation>
</comment>
<dbReference type="GO" id="GO:0098703">
    <property type="term" value="P:calcium ion import across plasma membrane"/>
    <property type="evidence" value="ECO:0007669"/>
    <property type="project" value="TreeGrafter"/>
</dbReference>
<dbReference type="InterPro" id="IPR005821">
    <property type="entry name" value="Ion_trans_dom"/>
</dbReference>
<feature type="region of interest" description="Disordered" evidence="6">
    <location>
        <begin position="241"/>
        <end position="269"/>
    </location>
</feature>
<dbReference type="PANTHER" id="PTHR10582">
    <property type="entry name" value="TRANSIENT RECEPTOR POTENTIAL ION CHANNEL PROTEIN"/>
    <property type="match status" value="1"/>
</dbReference>
<dbReference type="EMBL" id="LLXL01001969">
    <property type="protein sequence ID" value="PKK62272.1"/>
    <property type="molecule type" value="Genomic_DNA"/>
</dbReference>
<evidence type="ECO:0000256" key="5">
    <source>
        <dbReference type="ARBA" id="ARBA00023136"/>
    </source>
</evidence>
<reference evidence="9 10" key="2">
    <citation type="submission" date="2017-10" db="EMBL/GenBank/DDBJ databases">
        <title>Extensive intraspecific genome diversity in a model arbuscular mycorrhizal fungus.</title>
        <authorList>
            <person name="Chen E.C.H."/>
            <person name="Morin E."/>
            <person name="Baudet D."/>
            <person name="Noel J."/>
            <person name="Ndikumana S."/>
            <person name="Charron P."/>
            <person name="St-Onge C."/>
            <person name="Giorgi J."/>
            <person name="Grigoriev I.V."/>
            <person name="Roux C."/>
            <person name="Martin F.M."/>
            <person name="Corradi N."/>
        </authorList>
    </citation>
    <scope>NUCLEOTIDE SEQUENCE [LARGE SCALE GENOMIC DNA]</scope>
    <source>
        <strain evidence="9 10">C2</strain>
    </source>
</reference>